<dbReference type="Proteomes" id="UP000507222">
    <property type="component" value="Unassembled WGS sequence"/>
</dbReference>
<evidence type="ECO:0000256" key="1">
    <source>
        <dbReference type="ARBA" id="ARBA00008894"/>
    </source>
</evidence>
<dbReference type="GO" id="GO:0043531">
    <property type="term" value="F:ADP binding"/>
    <property type="evidence" value="ECO:0007669"/>
    <property type="project" value="InterPro"/>
</dbReference>
<reference evidence="5 6" key="1">
    <citation type="submission" date="2020-05" db="EMBL/GenBank/DDBJ databases">
        <authorList>
            <person name="Campoy J."/>
            <person name="Schneeberger K."/>
            <person name="Spophaly S."/>
        </authorList>
    </citation>
    <scope>NUCLEOTIDE SEQUENCE [LARGE SCALE GENOMIC DNA]</scope>
    <source>
        <strain evidence="5">PruArmRojPasFocal</strain>
    </source>
</reference>
<dbReference type="Pfam" id="PF05659">
    <property type="entry name" value="RPW8"/>
    <property type="match status" value="1"/>
</dbReference>
<dbReference type="Gene3D" id="3.80.10.10">
    <property type="entry name" value="Ribonuclease Inhibitor"/>
    <property type="match status" value="1"/>
</dbReference>
<evidence type="ECO:0000313" key="5">
    <source>
        <dbReference type="EMBL" id="CAB4287476.1"/>
    </source>
</evidence>
<evidence type="ECO:0000256" key="2">
    <source>
        <dbReference type="ARBA" id="ARBA00022737"/>
    </source>
</evidence>
<dbReference type="SUPFAM" id="SSF52540">
    <property type="entry name" value="P-loop containing nucleoside triphosphate hydrolases"/>
    <property type="match status" value="1"/>
</dbReference>
<sequence>MDPVTLVVGSALGAAFEILFSAVLKAKSTANMFQTHLGNLNATLDSLKPVIIQLESANRLVPLEKSLENFTTKMEEGKKLVDECCEVWRIDLIKQHKYTGKIEALDDSLHRLLSILSVQLGSHSAMMLHRIGGNVVAQNKNQIGVRCAVPPLPSVIVGLDAPLDDLEMKLLGDGTESILVLTAAGGCGKTTLATMFCHDPRVKAKFKENIFFATVSNKVSYLIVQELCEHAGLEVPALQDEENPFKWLQKFMTERGQNPLLLVLDDVQSESESLLDKFNEFKMPSCKVLVTSRYHFPKFGRTYPLDTLEDKSAMDLFRRSAFLPNTSSSDIPDDLQEKIVRLCKRFPLSLKAIGDSLRNQHIDIWRKRLKELSKGSILESDEKLLAYLKSCLDDLDKGMATVKNCFIDLGLFPEDRIIPVTALLDIWAEYEGTEDFLSIANLYELTNRNLARLVVVTGNEDVDGYYGEHFVIQHDMLRLLSIHESCEDPKQQRLIIGTRGDELPTWWKEMKHNTKNARLVSISTDGLSSAKWDNMDLPKAEVLVLNFQTENYVLPKCMKQMSKLKVLIVTNYGVLQADLSNFKLLGSLPNLKRIRLERISIPSISKKSMQLKGLQKISLFMCSIGQAFSNSSIQILEAFPNLVELNIDYCNDLVELPAKLCDLIHLKKLSITNCVQLSALPDEIGKLDDLEVLRLRSCTDLERLPDSIKNLSKLNLLDMYYCFNIKELPEQIGEMSGLRKIKMVQWLRLLRLPASVLNLEQLREVICDKDTEILWGEPFKSNLTNINIRVVKEDFKRNWLHDL</sequence>
<feature type="domain" description="RPW8" evidence="4">
    <location>
        <begin position="1"/>
        <end position="151"/>
    </location>
</feature>
<accession>A0A6J5VEZ7</accession>
<dbReference type="Gene3D" id="1.10.8.430">
    <property type="entry name" value="Helical domain of apoptotic protease-activating factors"/>
    <property type="match status" value="1"/>
</dbReference>
<dbReference type="Pfam" id="PF23598">
    <property type="entry name" value="LRR_14"/>
    <property type="match status" value="1"/>
</dbReference>
<evidence type="ECO:0000256" key="3">
    <source>
        <dbReference type="ARBA" id="ARBA00022821"/>
    </source>
</evidence>
<dbReference type="InterPro" id="IPR008808">
    <property type="entry name" value="Powdery_mildew-R_dom"/>
</dbReference>
<dbReference type="PANTHER" id="PTHR36766:SF3">
    <property type="entry name" value="RPW8 DOMAIN-CONTAINING PROTEIN"/>
    <property type="match status" value="1"/>
</dbReference>
<dbReference type="SUPFAM" id="SSF52058">
    <property type="entry name" value="L domain-like"/>
    <property type="match status" value="1"/>
</dbReference>
<dbReference type="InterPro" id="IPR036388">
    <property type="entry name" value="WH-like_DNA-bd_sf"/>
</dbReference>
<dbReference type="PANTHER" id="PTHR36766">
    <property type="entry name" value="PLANT BROAD-SPECTRUM MILDEW RESISTANCE PROTEIN RPW8"/>
    <property type="match status" value="1"/>
</dbReference>
<evidence type="ECO:0000313" key="6">
    <source>
        <dbReference type="Proteomes" id="UP000507222"/>
    </source>
</evidence>
<protein>
    <recommendedName>
        <fullName evidence="4">RPW8 domain-containing protein</fullName>
    </recommendedName>
</protein>
<dbReference type="PRINTS" id="PR00364">
    <property type="entry name" value="DISEASERSIST"/>
</dbReference>
<keyword evidence="2" id="KW-0677">Repeat</keyword>
<keyword evidence="3" id="KW-0611">Plant defense</keyword>
<dbReference type="GO" id="GO:0006952">
    <property type="term" value="P:defense response"/>
    <property type="evidence" value="ECO:0007669"/>
    <property type="project" value="UniProtKB-KW"/>
</dbReference>
<dbReference type="InterPro" id="IPR002182">
    <property type="entry name" value="NB-ARC"/>
</dbReference>
<dbReference type="Pfam" id="PF00931">
    <property type="entry name" value="NB-ARC"/>
    <property type="match status" value="1"/>
</dbReference>
<dbReference type="Gene3D" id="3.40.50.300">
    <property type="entry name" value="P-loop containing nucleotide triphosphate hydrolases"/>
    <property type="match status" value="1"/>
</dbReference>
<dbReference type="EMBL" id="CAEKDK010000007">
    <property type="protein sequence ID" value="CAB4287476.1"/>
    <property type="molecule type" value="Genomic_DNA"/>
</dbReference>
<dbReference type="InterPro" id="IPR042197">
    <property type="entry name" value="Apaf_helical"/>
</dbReference>
<dbReference type="InterPro" id="IPR027417">
    <property type="entry name" value="P-loop_NTPase"/>
</dbReference>
<organism evidence="5 6">
    <name type="scientific">Prunus armeniaca</name>
    <name type="common">Apricot</name>
    <name type="synonym">Armeniaca vulgaris</name>
    <dbReference type="NCBI Taxonomy" id="36596"/>
    <lineage>
        <taxon>Eukaryota</taxon>
        <taxon>Viridiplantae</taxon>
        <taxon>Streptophyta</taxon>
        <taxon>Embryophyta</taxon>
        <taxon>Tracheophyta</taxon>
        <taxon>Spermatophyta</taxon>
        <taxon>Magnoliopsida</taxon>
        <taxon>eudicotyledons</taxon>
        <taxon>Gunneridae</taxon>
        <taxon>Pentapetalae</taxon>
        <taxon>rosids</taxon>
        <taxon>fabids</taxon>
        <taxon>Rosales</taxon>
        <taxon>Rosaceae</taxon>
        <taxon>Amygdaloideae</taxon>
        <taxon>Amygdaleae</taxon>
        <taxon>Prunus</taxon>
    </lineage>
</organism>
<name>A0A6J5VEZ7_PRUAR</name>
<dbReference type="PROSITE" id="PS51153">
    <property type="entry name" value="RPW8"/>
    <property type="match status" value="1"/>
</dbReference>
<dbReference type="InterPro" id="IPR055414">
    <property type="entry name" value="LRR_R13L4/SHOC2-like"/>
</dbReference>
<dbReference type="AlphaFoldDB" id="A0A6J5VEZ7"/>
<evidence type="ECO:0000259" key="4">
    <source>
        <dbReference type="PROSITE" id="PS51153"/>
    </source>
</evidence>
<dbReference type="InterPro" id="IPR032675">
    <property type="entry name" value="LRR_dom_sf"/>
</dbReference>
<comment type="similarity">
    <text evidence="1">Belongs to the disease resistance NB-LRR family.</text>
</comment>
<proteinExistence type="inferred from homology"/>
<dbReference type="Gene3D" id="1.10.10.10">
    <property type="entry name" value="Winged helix-like DNA-binding domain superfamily/Winged helix DNA-binding domain"/>
    <property type="match status" value="1"/>
</dbReference>
<gene>
    <name evidence="5" type="ORF">CURHAP_LOCUS45418</name>
</gene>